<evidence type="ECO:0000313" key="2">
    <source>
        <dbReference type="Proteomes" id="UP001056120"/>
    </source>
</evidence>
<reference evidence="2" key="1">
    <citation type="journal article" date="2022" name="Mol. Ecol. Resour.">
        <title>The genomes of chicory, endive, great burdock and yacon provide insights into Asteraceae palaeo-polyploidization history and plant inulin production.</title>
        <authorList>
            <person name="Fan W."/>
            <person name="Wang S."/>
            <person name="Wang H."/>
            <person name="Wang A."/>
            <person name="Jiang F."/>
            <person name="Liu H."/>
            <person name="Zhao H."/>
            <person name="Xu D."/>
            <person name="Zhang Y."/>
        </authorList>
    </citation>
    <scope>NUCLEOTIDE SEQUENCE [LARGE SCALE GENOMIC DNA]</scope>
    <source>
        <strain evidence="2">cv. Yunnan</strain>
    </source>
</reference>
<organism evidence="1 2">
    <name type="scientific">Smallanthus sonchifolius</name>
    <dbReference type="NCBI Taxonomy" id="185202"/>
    <lineage>
        <taxon>Eukaryota</taxon>
        <taxon>Viridiplantae</taxon>
        <taxon>Streptophyta</taxon>
        <taxon>Embryophyta</taxon>
        <taxon>Tracheophyta</taxon>
        <taxon>Spermatophyta</taxon>
        <taxon>Magnoliopsida</taxon>
        <taxon>eudicotyledons</taxon>
        <taxon>Gunneridae</taxon>
        <taxon>Pentapetalae</taxon>
        <taxon>asterids</taxon>
        <taxon>campanulids</taxon>
        <taxon>Asterales</taxon>
        <taxon>Asteraceae</taxon>
        <taxon>Asteroideae</taxon>
        <taxon>Heliantheae alliance</taxon>
        <taxon>Millerieae</taxon>
        <taxon>Smallanthus</taxon>
    </lineage>
</organism>
<gene>
    <name evidence="1" type="ORF">L1987_30425</name>
</gene>
<dbReference type="Proteomes" id="UP001056120">
    <property type="component" value="Linkage Group LG10"/>
</dbReference>
<proteinExistence type="predicted"/>
<reference evidence="1 2" key="2">
    <citation type="journal article" date="2022" name="Mol. Ecol. Resour.">
        <title>The genomes of chicory, endive, great burdock and yacon provide insights into Asteraceae paleo-polyploidization history and plant inulin production.</title>
        <authorList>
            <person name="Fan W."/>
            <person name="Wang S."/>
            <person name="Wang H."/>
            <person name="Wang A."/>
            <person name="Jiang F."/>
            <person name="Liu H."/>
            <person name="Zhao H."/>
            <person name="Xu D."/>
            <person name="Zhang Y."/>
        </authorList>
    </citation>
    <scope>NUCLEOTIDE SEQUENCE [LARGE SCALE GENOMIC DNA]</scope>
    <source>
        <strain evidence="2">cv. Yunnan</strain>
        <tissue evidence="1">Leaves</tissue>
    </source>
</reference>
<dbReference type="EMBL" id="CM042027">
    <property type="protein sequence ID" value="KAI3802295.1"/>
    <property type="molecule type" value="Genomic_DNA"/>
</dbReference>
<comment type="caution">
    <text evidence="1">The sequence shown here is derived from an EMBL/GenBank/DDBJ whole genome shotgun (WGS) entry which is preliminary data.</text>
</comment>
<keyword evidence="2" id="KW-1185">Reference proteome</keyword>
<evidence type="ECO:0000313" key="1">
    <source>
        <dbReference type="EMBL" id="KAI3802295.1"/>
    </source>
</evidence>
<protein>
    <submittedName>
        <fullName evidence="1">Uncharacterized protein</fullName>
    </submittedName>
</protein>
<accession>A0ACB9I4J5</accession>
<sequence length="76" mass="8628">MIRLASKILVWVSGVESMKPAKRKMPSAQLNSKFERVESDSLGFFEREADGIQILKAPVRASEVRLQDAKLHILYI</sequence>
<name>A0ACB9I4J5_9ASTR</name>